<accession>A0AAD7QM50</accession>
<gene>
    <name evidence="3" type="ORF">POJ06DRAFT_259749</name>
</gene>
<keyword evidence="4" id="KW-1185">Reference proteome</keyword>
<feature type="transmembrane region" description="Helical" evidence="2">
    <location>
        <begin position="200"/>
        <end position="217"/>
    </location>
</feature>
<keyword evidence="2" id="KW-0812">Transmembrane</keyword>
<feature type="transmembrane region" description="Helical" evidence="2">
    <location>
        <begin position="6"/>
        <end position="25"/>
    </location>
</feature>
<dbReference type="EMBL" id="JARPMG010000010">
    <property type="protein sequence ID" value="KAJ8097694.1"/>
    <property type="molecule type" value="Genomic_DNA"/>
</dbReference>
<feature type="transmembrane region" description="Helical" evidence="2">
    <location>
        <begin position="127"/>
        <end position="147"/>
    </location>
</feature>
<name>A0AAD7QM50_9ASCO</name>
<keyword evidence="2" id="KW-0472">Membrane</keyword>
<dbReference type="Proteomes" id="UP001217417">
    <property type="component" value="Unassembled WGS sequence"/>
</dbReference>
<dbReference type="RefSeq" id="XP_056041144.1">
    <property type="nucleotide sequence ID" value="XM_056188418.1"/>
</dbReference>
<proteinExistence type="predicted"/>
<comment type="caution">
    <text evidence="3">The sequence shown here is derived from an EMBL/GenBank/DDBJ whole genome shotgun (WGS) entry which is preliminary data.</text>
</comment>
<keyword evidence="2" id="KW-1133">Transmembrane helix</keyword>
<protein>
    <submittedName>
        <fullName evidence="3">Uncharacterized protein</fullName>
    </submittedName>
</protein>
<feature type="transmembrane region" description="Helical" evidence="2">
    <location>
        <begin position="99"/>
        <end position="121"/>
    </location>
</feature>
<evidence type="ECO:0000313" key="3">
    <source>
        <dbReference type="EMBL" id="KAJ8097694.1"/>
    </source>
</evidence>
<dbReference type="GeneID" id="80883584"/>
<feature type="region of interest" description="Disordered" evidence="1">
    <location>
        <begin position="72"/>
        <end position="91"/>
    </location>
</feature>
<reference evidence="3" key="1">
    <citation type="submission" date="2023-03" db="EMBL/GenBank/DDBJ databases">
        <title>Near-Complete genome sequence of Lipomyces tetrasporous NRRL Y-64009, an oleaginous yeast capable of growing on lignocellulosic hydrolysates.</title>
        <authorList>
            <consortium name="Lawrence Berkeley National Laboratory"/>
            <person name="Jagtap S.S."/>
            <person name="Liu J.-J."/>
            <person name="Walukiewicz H.E."/>
            <person name="Pangilinan J."/>
            <person name="Lipzen A."/>
            <person name="Ahrendt S."/>
            <person name="Koriabine M."/>
            <person name="Cobaugh K."/>
            <person name="Salamov A."/>
            <person name="Yoshinaga Y."/>
            <person name="Ng V."/>
            <person name="Daum C."/>
            <person name="Grigoriev I.V."/>
            <person name="Slininger P.J."/>
            <person name="Dien B.S."/>
            <person name="Jin Y.-S."/>
            <person name="Rao C.V."/>
        </authorList>
    </citation>
    <scope>NUCLEOTIDE SEQUENCE</scope>
    <source>
        <strain evidence="3">NRRL Y-64009</strain>
    </source>
</reference>
<evidence type="ECO:0000256" key="1">
    <source>
        <dbReference type="SAM" id="MobiDB-lite"/>
    </source>
</evidence>
<feature type="transmembrane region" description="Helical" evidence="2">
    <location>
        <begin position="232"/>
        <end position="253"/>
    </location>
</feature>
<dbReference type="AlphaFoldDB" id="A0AAD7QM50"/>
<organism evidence="3 4">
    <name type="scientific">Lipomyces tetrasporus</name>
    <dbReference type="NCBI Taxonomy" id="54092"/>
    <lineage>
        <taxon>Eukaryota</taxon>
        <taxon>Fungi</taxon>
        <taxon>Dikarya</taxon>
        <taxon>Ascomycota</taxon>
        <taxon>Saccharomycotina</taxon>
        <taxon>Lipomycetes</taxon>
        <taxon>Lipomycetales</taxon>
        <taxon>Lipomycetaceae</taxon>
        <taxon>Lipomyces</taxon>
    </lineage>
</organism>
<sequence>MAILPLNQICHVAFITFMASLFLHAGGSCCRKRKASEIFLKEREGYSTESLLSDALSAKYKVSITTDSLVSSHSYQNSPYDPSVLSRTRPPGQKRTVPYGWALIILNYAMIGCQAVVSYVYGKMSFLTTSVLCVTASFLAVLIFFVITTTAMKSSFKEDDAACTTVYFNTTNENWAASSDSALFNSSERMEIAMKWTKEVWLLTVQMLAVLIWGPLALNEWHGHSKESLPDIMIMVSTAMSVLSQFFSVAILVRVIRRRTLSIEVQFAHPVNEKDAGNADAVKFDARKVVRKFADDIAKAFPNSCKGCPTDAGVYYDFAISGKDGGLVYGRIRASADI</sequence>
<evidence type="ECO:0000313" key="4">
    <source>
        <dbReference type="Proteomes" id="UP001217417"/>
    </source>
</evidence>
<evidence type="ECO:0000256" key="2">
    <source>
        <dbReference type="SAM" id="Phobius"/>
    </source>
</evidence>